<name>A0A815BWH6_9BILA</name>
<protein>
    <recommendedName>
        <fullName evidence="3">NACHT domain-containing protein</fullName>
    </recommendedName>
</protein>
<proteinExistence type="predicted"/>
<organism evidence="1 2">
    <name type="scientific">Rotaria sordida</name>
    <dbReference type="NCBI Taxonomy" id="392033"/>
    <lineage>
        <taxon>Eukaryota</taxon>
        <taxon>Metazoa</taxon>
        <taxon>Spiralia</taxon>
        <taxon>Gnathifera</taxon>
        <taxon>Rotifera</taxon>
        <taxon>Eurotatoria</taxon>
        <taxon>Bdelloidea</taxon>
        <taxon>Philodinida</taxon>
        <taxon>Philodinidae</taxon>
        <taxon>Rotaria</taxon>
    </lineage>
</organism>
<reference evidence="1" key="1">
    <citation type="submission" date="2021-02" db="EMBL/GenBank/DDBJ databases">
        <authorList>
            <person name="Nowell W R."/>
        </authorList>
    </citation>
    <scope>NUCLEOTIDE SEQUENCE</scope>
</reference>
<accession>A0A815BWH6</accession>
<evidence type="ECO:0000313" key="2">
    <source>
        <dbReference type="Proteomes" id="UP000663889"/>
    </source>
</evidence>
<dbReference type="SUPFAM" id="SSF52540">
    <property type="entry name" value="P-loop containing nucleoside triphosphate hydrolases"/>
    <property type="match status" value="1"/>
</dbReference>
<gene>
    <name evidence="1" type="ORF">SEV965_LOCUS25070</name>
</gene>
<dbReference type="Proteomes" id="UP000663889">
    <property type="component" value="Unassembled WGS sequence"/>
</dbReference>
<evidence type="ECO:0000313" key="1">
    <source>
        <dbReference type="EMBL" id="CAF1277315.1"/>
    </source>
</evidence>
<sequence>MNEIVHAINSIHKILKSPSEHPLSHRNRSQLIDILNILNLFINSNSSRQEWIRLICRQLNRLTNYNHLISSKIWIQSYDDILYVQDKANGEQGDPGSAKTSLLRWITCVFARSILNGHAQVVLEGDDCIPVRIPILIRIGEFATWLKQYPTKTLIDYIGEHTWDSKRYCHDDNKNVLKELINHGHTLILLDGLDEITEVGQKGEIVDLVRKFVDEYVRGPDFISAFDDRMFYGTPLDYCYHTIVETQPPSIPSGNQIIITSRIIGYQLHPLIGTFIHHYAFLLMNYNEAKEFVKKWLSQIEKSILEILLNEGINLDRKLMKVLSKRRYNIVKVLLENSSELLSNPSLLSLICTFIFQSFDKFNPKSRVEVYNYAVQVTLHSWKSYESNIPERVLTNFLIDLACYLHLNSPSGLIDEFDMKKLCYLILQQQGLSYDHKILHEYVHKLTSLLDFNIGIFAERGLQIYGFLHLSFQAYFVAHSIIKGSPDEVAKRILTITIHSRFHESLLLAIGWISWKWSFDDYDIFCNLLVTLPTQYSIPFGTILFFDAFNDIQRLPSNSILFIALNNILDHPYYPSKTIYLISNLLNLHENIIIEWMQTQLKDERRLSNFCQCLLKNAKKFNDEIQINQKSIPSAVYQQLWLLHTLSTSAELIIDQTLRTIMRSTNISDQIFNKDLSLYLLSNNISISNIHPLIISVIIAVCGGICLRDEEGIIKIDFSIQQIHRQSSILVPIIEYFTNNKESHSIKIQTLIKNYENIIQKSLPSDSSSDVVDSFIALICLQGLLQPLIYQKYDEYKALSLALNRLKQTWFYIKELFNNFPSGNNKLHKISVIKSEVKSIMNVFFLQSDQSEKQRMSFSIACASAWKKLGMWDQIAWINKDDSYINEDGEYMRYQPAFTHLISEENLDEMTNTIHSQRMSPQKLLFLLNILPQSLQQLYYNTIISSTHNTNSLSLVMFLSQCLIHLEHFEKTDFNMYLALLILYPLLKEHMLENYALILYKEKYSWLTSILDKDCNTLLKTIQNRKLLDPFLIDQSEDLTILISVEHHRIREAKNLIQNQQKDLRLFAASISLARLLQAQHRCRTNPPTNTILIDSTESKAVYFTIKNILDPVLRIIALSFIIDMKDPLIFDEEQRDQLQCEMTTELQSLLPHVSLLTATILFIRCYNICSQQMVNIIVEKFRNESLNKQSQIEEAVFIALRQLKNSNLSHCLSEFAKRKDNLSDLLQLNSTIFFHYFNKTISFDSSNNILLSLMYLFELTFDAEILRMYVKDHQKNDILPLKELKQLWNESSKEKKIMTYKLAIWITNNLQMLNKQDLHQIIQDISQCSMIERKALVVIEKWLDYRMDKVLKVFAYYAALQLFIEGSNIPDLIDIINEIFYNNDKFNWKSIVENLISSRLVNSNIVRQILIALHKNIHRYSNFSISISCKEMFELFLNLELKRVISNVHESSKVSFNSFLSMISYCSADLKLYLVKNFRLYLNFQSKFENAIKDEYFAVIIKWMNKNLNCCNTDDFLIELYKYIITLPDVKQFPLVCKVIINILNREYRNYFTRDKSTLLQDDIIIELEKMIYSSYTCSEDILAVCLLAYGNCLIKLHELEMSRNVSDEMKNILTIISERSSSSSSSEYFHFESSLFYPCIL</sequence>
<dbReference type="Gene3D" id="3.40.50.300">
    <property type="entry name" value="P-loop containing nucleotide triphosphate hydrolases"/>
    <property type="match status" value="1"/>
</dbReference>
<evidence type="ECO:0008006" key="3">
    <source>
        <dbReference type="Google" id="ProtNLM"/>
    </source>
</evidence>
<dbReference type="EMBL" id="CAJNOU010001984">
    <property type="protein sequence ID" value="CAF1277315.1"/>
    <property type="molecule type" value="Genomic_DNA"/>
</dbReference>
<dbReference type="InterPro" id="IPR027417">
    <property type="entry name" value="P-loop_NTPase"/>
</dbReference>
<comment type="caution">
    <text evidence="1">The sequence shown here is derived from an EMBL/GenBank/DDBJ whole genome shotgun (WGS) entry which is preliminary data.</text>
</comment>